<dbReference type="Proteomes" id="UP000007058">
    <property type="component" value="Chromosome"/>
</dbReference>
<evidence type="ECO:0000313" key="3">
    <source>
        <dbReference type="Proteomes" id="UP000007058"/>
    </source>
</evidence>
<organism evidence="2 3">
    <name type="scientific">Paramagnetospirillum magneticum (strain ATCC 700264 / AMB-1)</name>
    <name type="common">Magnetospirillum magneticum</name>
    <dbReference type="NCBI Taxonomy" id="342108"/>
    <lineage>
        <taxon>Bacteria</taxon>
        <taxon>Pseudomonadati</taxon>
        <taxon>Pseudomonadota</taxon>
        <taxon>Alphaproteobacteria</taxon>
        <taxon>Rhodospirillales</taxon>
        <taxon>Magnetospirillaceae</taxon>
        <taxon>Paramagnetospirillum</taxon>
    </lineage>
</organism>
<feature type="compositionally biased region" description="Pro residues" evidence="1">
    <location>
        <begin position="16"/>
        <end position="26"/>
    </location>
</feature>
<dbReference type="EMBL" id="AP007255">
    <property type="protein sequence ID" value="BAE50227.1"/>
    <property type="molecule type" value="Genomic_DNA"/>
</dbReference>
<dbReference type="HOGENOM" id="CLU_2717600_0_0_5"/>
<dbReference type="AlphaFoldDB" id="Q2W7E8"/>
<keyword evidence="3" id="KW-1185">Reference proteome</keyword>
<reference evidence="2 3" key="1">
    <citation type="journal article" date="2005" name="DNA Res.">
        <title>Complete genome sequence of the facultative anaerobic magnetotactic bacterium Magnetospirillum sp. strain AMB-1.</title>
        <authorList>
            <person name="Matsunaga T."/>
            <person name="Okamura Y."/>
            <person name="Fukuda Y."/>
            <person name="Wahyudi A.T."/>
            <person name="Murase Y."/>
            <person name="Takeyama H."/>
        </authorList>
    </citation>
    <scope>NUCLEOTIDE SEQUENCE [LARGE SCALE GENOMIC DNA]</scope>
    <source>
        <strain evidence="3">ATCC 700264 / AMB-1</strain>
    </source>
</reference>
<accession>Q2W7E8</accession>
<name>Q2W7E8_PARM1</name>
<proteinExistence type="predicted"/>
<evidence type="ECO:0000313" key="2">
    <source>
        <dbReference type="EMBL" id="BAE50227.1"/>
    </source>
</evidence>
<evidence type="ECO:0000256" key="1">
    <source>
        <dbReference type="SAM" id="MobiDB-lite"/>
    </source>
</evidence>
<protein>
    <submittedName>
        <fullName evidence="2">Uncharacterized protein</fullName>
    </submittedName>
</protein>
<sequence length="72" mass="7942">MSAERKIRCQPRLPQGHPPDPPPHPPLLSSTSSRTVDTHLPQRGLESKWRNTACGLPAPSVTAARTWRSVKP</sequence>
<feature type="region of interest" description="Disordered" evidence="1">
    <location>
        <begin position="1"/>
        <end position="47"/>
    </location>
</feature>
<dbReference type="KEGG" id="mag:amb1423"/>
<gene>
    <name evidence="2" type="ordered locus">amb1423</name>
</gene>